<evidence type="ECO:0000256" key="10">
    <source>
        <dbReference type="ARBA" id="ARBA00022801"/>
    </source>
</evidence>
<dbReference type="InterPro" id="IPR017441">
    <property type="entry name" value="Protein_kinase_ATP_BS"/>
</dbReference>
<accession>A0A1R2CVF5</accession>
<evidence type="ECO:0000256" key="14">
    <source>
        <dbReference type="ARBA" id="ARBA00024334"/>
    </source>
</evidence>
<keyword evidence="7" id="KW-0677">Repeat</keyword>
<keyword evidence="21" id="KW-1185">Reference proteome</keyword>
<dbReference type="GO" id="GO:0005509">
    <property type="term" value="F:calcium ion binding"/>
    <property type="evidence" value="ECO:0007669"/>
    <property type="project" value="InterPro"/>
</dbReference>
<keyword evidence="10" id="KW-0378">Hydrolase</keyword>
<dbReference type="GO" id="GO:0004553">
    <property type="term" value="F:hydrolase activity, hydrolyzing O-glycosyl compounds"/>
    <property type="evidence" value="ECO:0007669"/>
    <property type="project" value="InterPro"/>
</dbReference>
<evidence type="ECO:0000256" key="8">
    <source>
        <dbReference type="ARBA" id="ARBA00022741"/>
    </source>
</evidence>
<dbReference type="FunFam" id="3.30.200.20:FF:000315">
    <property type="entry name" value="Calcium-dependent protein kinase 3"/>
    <property type="match status" value="1"/>
</dbReference>
<evidence type="ECO:0000259" key="18">
    <source>
        <dbReference type="PROSITE" id="PS50011"/>
    </source>
</evidence>
<evidence type="ECO:0000256" key="9">
    <source>
        <dbReference type="ARBA" id="ARBA00022777"/>
    </source>
</evidence>
<evidence type="ECO:0000256" key="3">
    <source>
        <dbReference type="ARBA" id="ARBA00012513"/>
    </source>
</evidence>
<evidence type="ECO:0000313" key="20">
    <source>
        <dbReference type="EMBL" id="OMJ92992.1"/>
    </source>
</evidence>
<gene>
    <name evidence="20" type="ORF">SteCoe_4070</name>
</gene>
<dbReference type="Gene3D" id="1.10.510.10">
    <property type="entry name" value="Transferase(Phosphotransferase) domain 1"/>
    <property type="match status" value="1"/>
</dbReference>
<keyword evidence="9" id="KW-0418">Kinase</keyword>
<dbReference type="SUPFAM" id="SSF56112">
    <property type="entry name" value="Protein kinase-like (PK-like)"/>
    <property type="match status" value="1"/>
</dbReference>
<evidence type="ECO:0000256" key="2">
    <source>
        <dbReference type="ARBA" id="ARBA00011245"/>
    </source>
</evidence>
<dbReference type="SUPFAM" id="SSF47473">
    <property type="entry name" value="EF-hand"/>
    <property type="match status" value="1"/>
</dbReference>
<feature type="domain" description="EF-hand" evidence="19">
    <location>
        <begin position="468"/>
        <end position="503"/>
    </location>
</feature>
<keyword evidence="8 17" id="KW-0547">Nucleotide-binding</keyword>
<keyword evidence="5" id="KW-0808">Transferase</keyword>
<dbReference type="CDD" id="cd00051">
    <property type="entry name" value="EFh"/>
    <property type="match status" value="2"/>
</dbReference>
<evidence type="ECO:0000256" key="17">
    <source>
        <dbReference type="PROSITE-ProRule" id="PRU10141"/>
    </source>
</evidence>
<name>A0A1R2CVF5_9CILI</name>
<comment type="cofactor">
    <cofactor evidence="1">
        <name>Mg(2+)</name>
        <dbReference type="ChEBI" id="CHEBI:18420"/>
    </cofactor>
</comment>
<keyword evidence="6" id="KW-0479">Metal-binding</keyword>
<organism evidence="20 21">
    <name type="scientific">Stentor coeruleus</name>
    <dbReference type="NCBI Taxonomy" id="5963"/>
    <lineage>
        <taxon>Eukaryota</taxon>
        <taxon>Sar</taxon>
        <taxon>Alveolata</taxon>
        <taxon>Ciliophora</taxon>
        <taxon>Postciliodesmatophora</taxon>
        <taxon>Heterotrichea</taxon>
        <taxon>Heterotrichida</taxon>
        <taxon>Stentoridae</taxon>
        <taxon>Stentor</taxon>
    </lineage>
</organism>
<proteinExistence type="inferred from homology"/>
<keyword evidence="13" id="KW-0326">Glycosidase</keyword>
<sequence>MGCCRSSIIYDPKKFLSIDQYLKNVYTEDESKHSDKRKRSVKINLRERVNMRQGHLYQFYEIAEVLGEGAFGCVHKGIQITTGFEVAIKSIPKTFAKRTDDTNAIIEVEILRTLDHPNILKIKEVVEDVRNYHIITELCTGGELFSKILSMKNFSESMASGYMLQLLSALSFCHSHHVLHRDIKPENLLLQNESPDSPLKVIDFGVSNLNYDVTLLNVKQFTSIYYRAPEQFSGMCSEKSDIWSCGVILYLMLSGYLPFKGKNEKQMSESIARQELSFEGKEWEYTSEEAKDLIKHMLEKDPELRWSAKEAFKHAWIQNGHSQYLLNRSISESGFKNLSRFRCSIKLKHAALEFIVSHLTHTKELYQLQEAFIAMDYNGDGRLTREELMVACLVMDYSRDEVEGIMSECDANMNGYLDYTEFLTAATNWKKIMSKTKLRGTFEAFDLNRDGFINIAELKEMLSNDHNVDEDVWIEIFNEVDINKDGKIDIEEFEEAVLNKDTFR</sequence>
<dbReference type="InterPro" id="IPR011992">
    <property type="entry name" value="EF-hand-dom_pair"/>
</dbReference>
<feature type="domain" description="Protein kinase" evidence="18">
    <location>
        <begin position="60"/>
        <end position="317"/>
    </location>
</feature>
<dbReference type="Gene3D" id="3.30.200.20">
    <property type="entry name" value="Phosphorylase Kinase, domain 1"/>
    <property type="match status" value="1"/>
</dbReference>
<dbReference type="GO" id="GO:0004674">
    <property type="term" value="F:protein serine/threonine kinase activity"/>
    <property type="evidence" value="ECO:0007669"/>
    <property type="project" value="UniProtKB-KW"/>
</dbReference>
<evidence type="ECO:0000256" key="1">
    <source>
        <dbReference type="ARBA" id="ARBA00001946"/>
    </source>
</evidence>
<dbReference type="InterPro" id="IPR008271">
    <property type="entry name" value="Ser/Thr_kinase_AS"/>
</dbReference>
<reference evidence="20 21" key="1">
    <citation type="submission" date="2016-11" db="EMBL/GenBank/DDBJ databases">
        <title>The macronuclear genome of Stentor coeruleus: a giant cell with tiny introns.</title>
        <authorList>
            <person name="Slabodnick M."/>
            <person name="Ruby J.G."/>
            <person name="Reiff S.B."/>
            <person name="Swart E.C."/>
            <person name="Gosai S."/>
            <person name="Prabakaran S."/>
            <person name="Witkowska E."/>
            <person name="Larue G.E."/>
            <person name="Fisher S."/>
            <person name="Freeman R.M."/>
            <person name="Gunawardena J."/>
            <person name="Chu W."/>
            <person name="Stover N.A."/>
            <person name="Gregory B.D."/>
            <person name="Nowacki M."/>
            <person name="Derisi J."/>
            <person name="Roy S.W."/>
            <person name="Marshall W.F."/>
            <person name="Sood P."/>
        </authorList>
    </citation>
    <scope>NUCLEOTIDE SEQUENCE [LARGE SCALE GENOMIC DNA]</scope>
    <source>
        <strain evidence="20">WM001</strain>
    </source>
</reference>
<dbReference type="SMART" id="SM00220">
    <property type="entry name" value="S_TKc"/>
    <property type="match status" value="1"/>
</dbReference>
<dbReference type="EC" id="2.7.11.1" evidence="3"/>
<dbReference type="GO" id="GO:0005975">
    <property type="term" value="P:carbohydrate metabolic process"/>
    <property type="evidence" value="ECO:0007669"/>
    <property type="project" value="InterPro"/>
</dbReference>
<comment type="catalytic activity">
    <reaction evidence="16">
        <text>L-seryl-[protein] + ATP = O-phospho-L-seryl-[protein] + ADP + H(+)</text>
        <dbReference type="Rhea" id="RHEA:17989"/>
        <dbReference type="Rhea" id="RHEA-COMP:9863"/>
        <dbReference type="Rhea" id="RHEA-COMP:11604"/>
        <dbReference type="ChEBI" id="CHEBI:15378"/>
        <dbReference type="ChEBI" id="CHEBI:29999"/>
        <dbReference type="ChEBI" id="CHEBI:30616"/>
        <dbReference type="ChEBI" id="CHEBI:83421"/>
        <dbReference type="ChEBI" id="CHEBI:456216"/>
        <dbReference type="EC" id="2.7.11.1"/>
    </reaction>
</comment>
<evidence type="ECO:0000256" key="11">
    <source>
        <dbReference type="ARBA" id="ARBA00022837"/>
    </source>
</evidence>
<protein>
    <recommendedName>
        <fullName evidence="3">non-specific serine/threonine protein kinase</fullName>
        <ecNumber evidence="3">2.7.11.1</ecNumber>
    </recommendedName>
</protein>
<dbReference type="Gene3D" id="1.10.238.10">
    <property type="entry name" value="EF-hand"/>
    <property type="match status" value="2"/>
</dbReference>
<comment type="similarity">
    <text evidence="14">Belongs to the protein kinase superfamily. Ser/Thr protein kinase family. CDPK subfamily.</text>
</comment>
<dbReference type="GO" id="GO:0005524">
    <property type="term" value="F:ATP binding"/>
    <property type="evidence" value="ECO:0007669"/>
    <property type="project" value="UniProtKB-UniRule"/>
</dbReference>
<dbReference type="PROSITE" id="PS00108">
    <property type="entry name" value="PROTEIN_KINASE_ST"/>
    <property type="match status" value="1"/>
</dbReference>
<feature type="domain" description="EF-hand" evidence="19">
    <location>
        <begin position="433"/>
        <end position="467"/>
    </location>
</feature>
<dbReference type="InterPro" id="IPR018247">
    <property type="entry name" value="EF_Hand_1_Ca_BS"/>
</dbReference>
<evidence type="ECO:0000256" key="7">
    <source>
        <dbReference type="ARBA" id="ARBA00022737"/>
    </source>
</evidence>
<dbReference type="PROSITE" id="PS50222">
    <property type="entry name" value="EF_HAND_2"/>
    <property type="match status" value="3"/>
</dbReference>
<comment type="catalytic activity">
    <reaction evidence="15">
        <text>L-threonyl-[protein] + ATP = O-phospho-L-threonyl-[protein] + ADP + H(+)</text>
        <dbReference type="Rhea" id="RHEA:46608"/>
        <dbReference type="Rhea" id="RHEA-COMP:11060"/>
        <dbReference type="Rhea" id="RHEA-COMP:11605"/>
        <dbReference type="ChEBI" id="CHEBI:15378"/>
        <dbReference type="ChEBI" id="CHEBI:30013"/>
        <dbReference type="ChEBI" id="CHEBI:30616"/>
        <dbReference type="ChEBI" id="CHEBI:61977"/>
        <dbReference type="ChEBI" id="CHEBI:456216"/>
        <dbReference type="EC" id="2.7.11.1"/>
    </reaction>
</comment>
<dbReference type="OrthoDB" id="327575at2759"/>
<dbReference type="SMART" id="SM00054">
    <property type="entry name" value="EFh"/>
    <property type="match status" value="4"/>
</dbReference>
<dbReference type="PANTHER" id="PTHR24349">
    <property type="entry name" value="SERINE/THREONINE-PROTEIN KINASE"/>
    <property type="match status" value="1"/>
</dbReference>
<dbReference type="Pfam" id="PF00069">
    <property type="entry name" value="Pkinase"/>
    <property type="match status" value="1"/>
</dbReference>
<dbReference type="EMBL" id="MPUH01000050">
    <property type="protein sequence ID" value="OMJ92992.1"/>
    <property type="molecule type" value="Genomic_DNA"/>
</dbReference>
<comment type="caution">
    <text evidence="20">The sequence shown here is derived from an EMBL/GenBank/DDBJ whole genome shotgun (WGS) entry which is preliminary data.</text>
</comment>
<dbReference type="PROSITE" id="PS00018">
    <property type="entry name" value="EF_HAND_1"/>
    <property type="match status" value="3"/>
</dbReference>
<dbReference type="InterPro" id="IPR050205">
    <property type="entry name" value="CDPK_Ser/Thr_kinases"/>
</dbReference>
<dbReference type="InterPro" id="IPR011009">
    <property type="entry name" value="Kinase-like_dom_sf"/>
</dbReference>
<evidence type="ECO:0000313" key="21">
    <source>
        <dbReference type="Proteomes" id="UP000187209"/>
    </source>
</evidence>
<evidence type="ECO:0000256" key="6">
    <source>
        <dbReference type="ARBA" id="ARBA00022723"/>
    </source>
</evidence>
<dbReference type="AlphaFoldDB" id="A0A1R2CVF5"/>
<dbReference type="Proteomes" id="UP000187209">
    <property type="component" value="Unassembled WGS sequence"/>
</dbReference>
<evidence type="ECO:0000256" key="15">
    <source>
        <dbReference type="ARBA" id="ARBA00047899"/>
    </source>
</evidence>
<feature type="domain" description="EF-hand" evidence="19">
    <location>
        <begin position="367"/>
        <end position="398"/>
    </location>
</feature>
<keyword evidence="4" id="KW-0723">Serine/threonine-protein kinase</keyword>
<dbReference type="FunFam" id="1.10.510.10:FF:000571">
    <property type="entry name" value="Maternal embryonic leucine zipper kinase"/>
    <property type="match status" value="1"/>
</dbReference>
<evidence type="ECO:0000256" key="5">
    <source>
        <dbReference type="ARBA" id="ARBA00022679"/>
    </source>
</evidence>
<dbReference type="FunFam" id="1.10.238.10:FF:000001">
    <property type="entry name" value="Calmodulin 1"/>
    <property type="match status" value="1"/>
</dbReference>
<dbReference type="Pfam" id="PF13499">
    <property type="entry name" value="EF-hand_7"/>
    <property type="match status" value="2"/>
</dbReference>
<feature type="binding site" evidence="17">
    <location>
        <position position="89"/>
    </location>
    <ligand>
        <name>ATP</name>
        <dbReference type="ChEBI" id="CHEBI:30616"/>
    </ligand>
</feature>
<dbReference type="CDD" id="cd05117">
    <property type="entry name" value="STKc_CAMK"/>
    <property type="match status" value="1"/>
</dbReference>
<evidence type="ECO:0000256" key="16">
    <source>
        <dbReference type="ARBA" id="ARBA00048679"/>
    </source>
</evidence>
<keyword evidence="12 17" id="KW-0067">ATP-binding</keyword>
<dbReference type="InterPro" id="IPR018087">
    <property type="entry name" value="Glyco_hydro_5_CS"/>
</dbReference>
<dbReference type="InterPro" id="IPR002048">
    <property type="entry name" value="EF_hand_dom"/>
</dbReference>
<evidence type="ECO:0000256" key="13">
    <source>
        <dbReference type="ARBA" id="ARBA00023295"/>
    </source>
</evidence>
<evidence type="ECO:0000256" key="12">
    <source>
        <dbReference type="ARBA" id="ARBA00022840"/>
    </source>
</evidence>
<dbReference type="PROSITE" id="PS00659">
    <property type="entry name" value="GLYCOSYL_HYDROL_F5"/>
    <property type="match status" value="1"/>
</dbReference>
<evidence type="ECO:0000256" key="4">
    <source>
        <dbReference type="ARBA" id="ARBA00022527"/>
    </source>
</evidence>
<comment type="subunit">
    <text evidence="2">Monomer.</text>
</comment>
<evidence type="ECO:0000259" key="19">
    <source>
        <dbReference type="PROSITE" id="PS50222"/>
    </source>
</evidence>
<dbReference type="InterPro" id="IPR000719">
    <property type="entry name" value="Prot_kinase_dom"/>
</dbReference>
<dbReference type="PROSITE" id="PS00107">
    <property type="entry name" value="PROTEIN_KINASE_ATP"/>
    <property type="match status" value="1"/>
</dbReference>
<keyword evidence="11" id="KW-0106">Calcium</keyword>
<dbReference type="PROSITE" id="PS50011">
    <property type="entry name" value="PROTEIN_KINASE_DOM"/>
    <property type="match status" value="1"/>
</dbReference>